<comment type="similarity">
    <text evidence="1">Belongs to the HipA Ser/Thr kinase family.</text>
</comment>
<dbReference type="RefSeq" id="WP_150711406.1">
    <property type="nucleotide sequence ID" value="NZ_CABVHK010000008.1"/>
</dbReference>
<evidence type="ECO:0000256" key="1">
    <source>
        <dbReference type="ARBA" id="ARBA00010164"/>
    </source>
</evidence>
<dbReference type="AlphaFoldDB" id="A0A5E6TAW8"/>
<dbReference type="OrthoDB" id="9805913at2"/>
<name>A0A5E6TAW8_PSEFL</name>
<evidence type="ECO:0000256" key="3">
    <source>
        <dbReference type="ARBA" id="ARBA00022777"/>
    </source>
</evidence>
<evidence type="ECO:0000313" key="6">
    <source>
        <dbReference type="Proteomes" id="UP000326953"/>
    </source>
</evidence>
<accession>A0A5E6TAW8</accession>
<keyword evidence="2" id="KW-0808">Transferase</keyword>
<organism evidence="5 6">
    <name type="scientific">Pseudomonas fluorescens</name>
    <dbReference type="NCBI Taxonomy" id="294"/>
    <lineage>
        <taxon>Bacteria</taxon>
        <taxon>Pseudomonadati</taxon>
        <taxon>Pseudomonadota</taxon>
        <taxon>Gammaproteobacteria</taxon>
        <taxon>Pseudomonadales</taxon>
        <taxon>Pseudomonadaceae</taxon>
        <taxon>Pseudomonas</taxon>
    </lineage>
</organism>
<protein>
    <recommendedName>
        <fullName evidence="4">HipA-like C-terminal domain-containing protein</fullName>
    </recommendedName>
</protein>
<dbReference type="Pfam" id="PF07804">
    <property type="entry name" value="HipA_C"/>
    <property type="match status" value="1"/>
</dbReference>
<evidence type="ECO:0000259" key="4">
    <source>
        <dbReference type="Pfam" id="PF07804"/>
    </source>
</evidence>
<dbReference type="PANTHER" id="PTHR37419">
    <property type="entry name" value="SERINE/THREONINE-PROTEIN KINASE TOXIN HIPA"/>
    <property type="match status" value="1"/>
</dbReference>
<proteinExistence type="inferred from homology"/>
<evidence type="ECO:0000256" key="2">
    <source>
        <dbReference type="ARBA" id="ARBA00022679"/>
    </source>
</evidence>
<gene>
    <name evidence="5" type="ORF">PS662_02669</name>
</gene>
<dbReference type="InterPro" id="IPR012893">
    <property type="entry name" value="HipA-like_C"/>
</dbReference>
<dbReference type="PIRSF" id="PIRSF028135">
    <property type="entry name" value="UCP028135_HipA-like"/>
    <property type="match status" value="1"/>
</dbReference>
<dbReference type="PANTHER" id="PTHR37419:SF8">
    <property type="entry name" value="TOXIN YJJJ"/>
    <property type="match status" value="1"/>
</dbReference>
<dbReference type="GO" id="GO:0005829">
    <property type="term" value="C:cytosol"/>
    <property type="evidence" value="ECO:0007669"/>
    <property type="project" value="TreeGrafter"/>
</dbReference>
<sequence length="441" mass="48732">MYTLTLQLYTSGNWLDAMTLVFTDPEKGFEGPCRFAYKTDYVANNLESMQLPFSKAVSARLALDWDSFSLKKAPAFLFDIAPAGAAKRFLMGRVGQDKPDGISADLFLLGRSTPAPIGHLRVKESAEFADDRPAVGFRRAEVIARDNTFLEYAYEQGAAIGGATGAGGEAPKLLMSEGRNGLLYPDAVLSDDQVVQHWFVKFARNKAAHNDQVILRSEFHYYKALNVLGIDTIDVEGLALEEATKPSLWMKRFDRKVTAQGVERSAVESIYSLAGVTVPGSYMNHLEVIQLLVGLWTQAGQAHLVPDLVSDYLRRDLLNKILGNSDNHGRNTSIIRGPDFFRLAPIYDLAPMVMDDEGVTRTTKWPKDLEVAGEVKWREVCNALAVIGDSEGLYERLRADADHLSALPDILTASGLPEATMNHPGIALKNLEQRLKNWGLK</sequence>
<reference evidence="5 6" key="1">
    <citation type="submission" date="2019-09" db="EMBL/GenBank/DDBJ databases">
        <authorList>
            <person name="Chandra G."/>
            <person name="Truman W A."/>
        </authorList>
    </citation>
    <scope>NUCLEOTIDE SEQUENCE [LARGE SCALE GENOMIC DNA]</scope>
    <source>
        <strain evidence="5">PS662</strain>
    </source>
</reference>
<dbReference type="InterPro" id="IPR052028">
    <property type="entry name" value="HipA_Ser/Thr_kinase"/>
</dbReference>
<feature type="domain" description="HipA-like C-terminal" evidence="4">
    <location>
        <begin position="166"/>
        <end position="385"/>
    </location>
</feature>
<dbReference type="Proteomes" id="UP000326953">
    <property type="component" value="Unassembled WGS sequence"/>
</dbReference>
<dbReference type="GO" id="GO:0004674">
    <property type="term" value="F:protein serine/threonine kinase activity"/>
    <property type="evidence" value="ECO:0007669"/>
    <property type="project" value="TreeGrafter"/>
</dbReference>
<dbReference type="EMBL" id="CABVHK010000008">
    <property type="protein sequence ID" value="VVM87863.1"/>
    <property type="molecule type" value="Genomic_DNA"/>
</dbReference>
<keyword evidence="3" id="KW-0418">Kinase</keyword>
<dbReference type="InterPro" id="IPR016869">
    <property type="entry name" value="UCP028135_HipA-like"/>
</dbReference>
<evidence type="ECO:0000313" key="5">
    <source>
        <dbReference type="EMBL" id="VVM87863.1"/>
    </source>
</evidence>